<dbReference type="OrthoDB" id="10508608at2759"/>
<proteinExistence type="predicted"/>
<feature type="compositionally biased region" description="Gly residues" evidence="1">
    <location>
        <begin position="193"/>
        <end position="204"/>
    </location>
</feature>
<feature type="region of interest" description="Disordered" evidence="1">
    <location>
        <begin position="116"/>
        <end position="135"/>
    </location>
</feature>
<dbReference type="InParanoid" id="A0A3N4KL47"/>
<dbReference type="Proteomes" id="UP000277580">
    <property type="component" value="Unassembled WGS sequence"/>
</dbReference>
<reference evidence="2 3" key="1">
    <citation type="journal article" date="2018" name="Nat. Ecol. Evol.">
        <title>Pezizomycetes genomes reveal the molecular basis of ectomycorrhizal truffle lifestyle.</title>
        <authorList>
            <person name="Murat C."/>
            <person name="Payen T."/>
            <person name="Noel B."/>
            <person name="Kuo A."/>
            <person name="Morin E."/>
            <person name="Chen J."/>
            <person name="Kohler A."/>
            <person name="Krizsan K."/>
            <person name="Balestrini R."/>
            <person name="Da Silva C."/>
            <person name="Montanini B."/>
            <person name="Hainaut M."/>
            <person name="Levati E."/>
            <person name="Barry K.W."/>
            <person name="Belfiori B."/>
            <person name="Cichocki N."/>
            <person name="Clum A."/>
            <person name="Dockter R.B."/>
            <person name="Fauchery L."/>
            <person name="Guy J."/>
            <person name="Iotti M."/>
            <person name="Le Tacon F."/>
            <person name="Lindquist E.A."/>
            <person name="Lipzen A."/>
            <person name="Malagnac F."/>
            <person name="Mello A."/>
            <person name="Molinier V."/>
            <person name="Miyauchi S."/>
            <person name="Poulain J."/>
            <person name="Riccioni C."/>
            <person name="Rubini A."/>
            <person name="Sitrit Y."/>
            <person name="Splivallo R."/>
            <person name="Traeger S."/>
            <person name="Wang M."/>
            <person name="Zifcakova L."/>
            <person name="Wipf D."/>
            <person name="Zambonelli A."/>
            <person name="Paolocci F."/>
            <person name="Nowrousian M."/>
            <person name="Ottonello S."/>
            <person name="Baldrian P."/>
            <person name="Spatafora J.W."/>
            <person name="Henrissat B."/>
            <person name="Nagy L.G."/>
            <person name="Aury J.M."/>
            <person name="Wincker P."/>
            <person name="Grigoriev I.V."/>
            <person name="Bonfante P."/>
            <person name="Martin F.M."/>
        </authorList>
    </citation>
    <scope>NUCLEOTIDE SEQUENCE [LARGE SCALE GENOMIC DNA]</scope>
    <source>
        <strain evidence="2 3">CCBAS932</strain>
    </source>
</reference>
<protein>
    <submittedName>
        <fullName evidence="2">Uncharacterized protein</fullName>
    </submittedName>
</protein>
<organism evidence="2 3">
    <name type="scientific">Morchella conica CCBAS932</name>
    <dbReference type="NCBI Taxonomy" id="1392247"/>
    <lineage>
        <taxon>Eukaryota</taxon>
        <taxon>Fungi</taxon>
        <taxon>Dikarya</taxon>
        <taxon>Ascomycota</taxon>
        <taxon>Pezizomycotina</taxon>
        <taxon>Pezizomycetes</taxon>
        <taxon>Pezizales</taxon>
        <taxon>Morchellaceae</taxon>
        <taxon>Morchella</taxon>
    </lineage>
</organism>
<accession>A0A3N4KL47</accession>
<feature type="region of interest" description="Disordered" evidence="1">
    <location>
        <begin position="174"/>
        <end position="204"/>
    </location>
</feature>
<evidence type="ECO:0000313" key="3">
    <source>
        <dbReference type="Proteomes" id="UP000277580"/>
    </source>
</evidence>
<sequence>MYMQLLPPRNCAMTVYRLKTTYISVQSMAARQQYNCGSLLARATASCTENPSYHSHSTAYISAVHTYKSLYQATHTSVQMANNNLTFKKIVNKLSAPDAYQRLRSGNYDDAIPLLRAEPRDPPPYSQEDPQQEVPVYTSFRDEQAEEQQRREKILCTADRLAVGMGLEYKKREVILKRSSSSAGTGESAYKRAGGGGRSGSRKN</sequence>
<dbReference type="EMBL" id="ML119137">
    <property type="protein sequence ID" value="RPB11284.1"/>
    <property type="molecule type" value="Genomic_DNA"/>
</dbReference>
<keyword evidence="3" id="KW-1185">Reference proteome</keyword>
<name>A0A3N4KL47_9PEZI</name>
<evidence type="ECO:0000313" key="2">
    <source>
        <dbReference type="EMBL" id="RPB11284.1"/>
    </source>
</evidence>
<gene>
    <name evidence="2" type="ORF">P167DRAFT_546614</name>
</gene>
<dbReference type="AlphaFoldDB" id="A0A3N4KL47"/>
<evidence type="ECO:0000256" key="1">
    <source>
        <dbReference type="SAM" id="MobiDB-lite"/>
    </source>
</evidence>